<comment type="caution">
    <text evidence="5">The sequence shown here is derived from an EMBL/GenBank/DDBJ whole genome shotgun (WGS) entry which is preliminary data.</text>
</comment>
<keyword evidence="2" id="KW-0784">Thiamine biosynthesis</keyword>
<dbReference type="SUPFAM" id="SSF54373">
    <property type="entry name" value="FAD-linked reductases, C-terminal domain"/>
    <property type="match status" value="1"/>
</dbReference>
<accession>A0A2S6H7W4</accession>
<dbReference type="UniPathway" id="UPA00060"/>
<dbReference type="EMBL" id="PTIY01000001">
    <property type="protein sequence ID" value="PPK73579.1"/>
    <property type="molecule type" value="Genomic_DNA"/>
</dbReference>
<evidence type="ECO:0000313" key="6">
    <source>
        <dbReference type="Proteomes" id="UP000238071"/>
    </source>
</evidence>
<dbReference type="InterPro" id="IPR006076">
    <property type="entry name" value="FAD-dep_OxRdtase"/>
</dbReference>
<evidence type="ECO:0000259" key="4">
    <source>
        <dbReference type="Pfam" id="PF01266"/>
    </source>
</evidence>
<gene>
    <name evidence="5" type="ORF">B0F88_101108</name>
</gene>
<dbReference type="GO" id="GO:0050660">
    <property type="term" value="F:flavin adenine dinucleotide binding"/>
    <property type="evidence" value="ECO:0007669"/>
    <property type="project" value="InterPro"/>
</dbReference>
<evidence type="ECO:0000256" key="2">
    <source>
        <dbReference type="ARBA" id="ARBA00022977"/>
    </source>
</evidence>
<dbReference type="InterPro" id="IPR036188">
    <property type="entry name" value="FAD/NAD-bd_sf"/>
</dbReference>
<dbReference type="GO" id="GO:0009228">
    <property type="term" value="P:thiamine biosynthetic process"/>
    <property type="evidence" value="ECO:0007669"/>
    <property type="project" value="UniProtKB-KW"/>
</dbReference>
<dbReference type="RefSeq" id="WP_104421990.1">
    <property type="nucleotide sequence ID" value="NZ_PTIY01000001.1"/>
</dbReference>
<dbReference type="PANTHER" id="PTHR13847">
    <property type="entry name" value="SARCOSINE DEHYDROGENASE-RELATED"/>
    <property type="match status" value="1"/>
</dbReference>
<sequence>MTITPDITIIGGGIIGLLTAREFIKTGATVAIIEKNEPGQESSWAGGGILLPLYPWRQPDAITRLVLQSLKLYPTLASQLTSDTLIDPEWNPCGLLIVKNPDLTAATNWCDANGIVYRPAGADFFNMLDTIPDQPLWLPEIAQARNPRLVKSLKQDLINKGATFMEHCELTAVTLDKNRITAIDTTSGQFAVNQLIIAAGAWSGQLFERFFPSFIENAPKISPVKGQMLLFDAQPETLTYMVLDDDQYLIPRRDGKILAGSTVEQDDFNKITTTEARDRLSAFALNLLPSLKNFPLVKHWAGLRPGTEQGIPYIDKHPEIGNLYINAGHFRNGLAMGPASAQLMVDLVLERPTAIAPEPYKLSRPH</sequence>
<evidence type="ECO:0000256" key="1">
    <source>
        <dbReference type="ARBA" id="ARBA00004948"/>
    </source>
</evidence>
<dbReference type="GO" id="GO:0009229">
    <property type="term" value="P:thiamine diphosphate biosynthetic process"/>
    <property type="evidence" value="ECO:0007669"/>
    <property type="project" value="UniProtKB-UniPathway"/>
</dbReference>
<dbReference type="OrthoDB" id="18526at2"/>
<name>A0A2S6H7W4_9GAMM</name>
<dbReference type="Proteomes" id="UP000238071">
    <property type="component" value="Unassembled WGS sequence"/>
</dbReference>
<feature type="domain" description="FAD dependent oxidoreductase" evidence="4">
    <location>
        <begin position="6"/>
        <end position="347"/>
    </location>
</feature>
<dbReference type="SUPFAM" id="SSF51905">
    <property type="entry name" value="FAD/NAD(P)-binding domain"/>
    <property type="match status" value="1"/>
</dbReference>
<evidence type="ECO:0000313" key="5">
    <source>
        <dbReference type="EMBL" id="PPK73579.1"/>
    </source>
</evidence>
<organism evidence="5 6">
    <name type="scientific">Methylobacter tundripaludum</name>
    <dbReference type="NCBI Taxonomy" id="173365"/>
    <lineage>
        <taxon>Bacteria</taxon>
        <taxon>Pseudomonadati</taxon>
        <taxon>Pseudomonadota</taxon>
        <taxon>Gammaproteobacteria</taxon>
        <taxon>Methylococcales</taxon>
        <taxon>Methylococcaceae</taxon>
        <taxon>Methylobacter</taxon>
    </lineage>
</organism>
<dbReference type="NCBIfam" id="TIGR02352">
    <property type="entry name" value="thiamin_ThiO"/>
    <property type="match status" value="1"/>
</dbReference>
<dbReference type="GO" id="GO:0005737">
    <property type="term" value="C:cytoplasm"/>
    <property type="evidence" value="ECO:0007669"/>
    <property type="project" value="TreeGrafter"/>
</dbReference>
<keyword evidence="6" id="KW-1185">Reference proteome</keyword>
<comment type="pathway">
    <text evidence="1">Cofactor biosynthesis; thiamine diphosphate biosynthesis.</text>
</comment>
<dbReference type="Pfam" id="PF01266">
    <property type="entry name" value="DAO"/>
    <property type="match status" value="1"/>
</dbReference>
<reference evidence="5 6" key="1">
    <citation type="submission" date="2018-02" db="EMBL/GenBank/DDBJ databases">
        <title>Subsurface microbial communities from deep shales in Ohio and West Virginia, USA.</title>
        <authorList>
            <person name="Wrighton K."/>
        </authorList>
    </citation>
    <scope>NUCLEOTIDE SEQUENCE [LARGE SCALE GENOMIC DNA]</scope>
    <source>
        <strain evidence="5 6">OWC-G53F</strain>
    </source>
</reference>
<proteinExistence type="predicted"/>
<dbReference type="Gene3D" id="3.30.9.10">
    <property type="entry name" value="D-Amino Acid Oxidase, subunit A, domain 2"/>
    <property type="match status" value="1"/>
</dbReference>
<dbReference type="PANTHER" id="PTHR13847:SF289">
    <property type="entry name" value="GLYCINE OXIDASE"/>
    <property type="match status" value="1"/>
</dbReference>
<dbReference type="InterPro" id="IPR012727">
    <property type="entry name" value="Gly_oxidase_ThiO"/>
</dbReference>
<evidence type="ECO:0000256" key="3">
    <source>
        <dbReference type="ARBA" id="ARBA00023002"/>
    </source>
</evidence>
<keyword evidence="3" id="KW-0560">Oxidoreductase</keyword>
<dbReference type="AlphaFoldDB" id="A0A2S6H7W4"/>
<protein>
    <submittedName>
        <fullName evidence="5">Glycine oxidase</fullName>
    </submittedName>
</protein>
<dbReference type="Gene3D" id="3.50.50.60">
    <property type="entry name" value="FAD/NAD(P)-binding domain"/>
    <property type="match status" value="1"/>
</dbReference>
<dbReference type="GO" id="GO:0016491">
    <property type="term" value="F:oxidoreductase activity"/>
    <property type="evidence" value="ECO:0007669"/>
    <property type="project" value="UniProtKB-KW"/>
</dbReference>